<dbReference type="InterPro" id="IPR029787">
    <property type="entry name" value="Nucleotide_cyclase"/>
</dbReference>
<name>A0ABT9PQC2_9HYPH</name>
<dbReference type="Proteomes" id="UP001241472">
    <property type="component" value="Unassembled WGS sequence"/>
</dbReference>
<keyword evidence="6" id="KW-1185">Reference proteome</keyword>
<evidence type="ECO:0000313" key="5">
    <source>
        <dbReference type="EMBL" id="MDP9836665.1"/>
    </source>
</evidence>
<dbReference type="InterPro" id="IPR000160">
    <property type="entry name" value="GGDEF_dom"/>
</dbReference>
<evidence type="ECO:0000256" key="3">
    <source>
        <dbReference type="SAM" id="Phobius"/>
    </source>
</evidence>
<reference evidence="5 6" key="1">
    <citation type="submission" date="2023-07" db="EMBL/GenBank/DDBJ databases">
        <title>Sorghum-associated microbial communities from plants grown in Nebraska, USA.</title>
        <authorList>
            <person name="Schachtman D."/>
        </authorList>
    </citation>
    <scope>NUCLEOTIDE SEQUENCE [LARGE SCALE GENOMIC DNA]</scope>
    <source>
        <strain evidence="5 6">DS1307</strain>
    </source>
</reference>
<feature type="transmembrane region" description="Helical" evidence="3">
    <location>
        <begin position="6"/>
        <end position="28"/>
    </location>
</feature>
<evidence type="ECO:0000256" key="2">
    <source>
        <dbReference type="ARBA" id="ARBA00034247"/>
    </source>
</evidence>
<dbReference type="SMART" id="SM00267">
    <property type="entry name" value="GGDEF"/>
    <property type="match status" value="1"/>
</dbReference>
<gene>
    <name evidence="5" type="ORF">J2T09_001410</name>
</gene>
<keyword evidence="3" id="KW-1133">Transmembrane helix</keyword>
<dbReference type="Pfam" id="PF00990">
    <property type="entry name" value="GGDEF"/>
    <property type="match status" value="1"/>
</dbReference>
<dbReference type="EMBL" id="JAUSRF010000004">
    <property type="protein sequence ID" value="MDP9836665.1"/>
    <property type="molecule type" value="Genomic_DNA"/>
</dbReference>
<dbReference type="InterPro" id="IPR050469">
    <property type="entry name" value="Diguanylate_Cyclase"/>
</dbReference>
<dbReference type="PANTHER" id="PTHR45138:SF9">
    <property type="entry name" value="DIGUANYLATE CYCLASE DGCM-RELATED"/>
    <property type="match status" value="1"/>
</dbReference>
<feature type="transmembrane region" description="Helical" evidence="3">
    <location>
        <begin position="193"/>
        <end position="212"/>
    </location>
</feature>
<sequence>MSAAAIFLVVNFFIGLCFSAVFAVVSIYSRWRSVALLFSAGLFIASLTMLSELGVAYAENPTPWAMAAYGTVLAGLVLLHWGVSVLYDRPFPKWFAIGVFLAGMAAYLVVLDLPRSWWGYGFVYQGPYALVTLSAAGNVFMSKRRTAMDRALATVLVVSGGHFLVKATLAAVMGPGSTASAYVSTNYAVVSQSITAVLIVAVGLMLLAVLTLDIMAVERGRAEHDSLSGLANRRGFEVAVKREINRPGERHHAVILCDLDHFKSINDTYGHHVGDMVISAFGTMIAAQVADDAIIGRIGGEEFAVFLPETSPAMAVVVAETLRIGARTMIVSGLPGGSVVTASFGVAALPTKGNLETALRAADVALYSAKRGGRDCVHRARELAA</sequence>
<dbReference type="CDD" id="cd01949">
    <property type="entry name" value="GGDEF"/>
    <property type="match status" value="1"/>
</dbReference>
<dbReference type="EC" id="2.7.7.65" evidence="1"/>
<feature type="transmembrane region" description="Helical" evidence="3">
    <location>
        <begin position="152"/>
        <end position="173"/>
    </location>
</feature>
<evidence type="ECO:0000313" key="6">
    <source>
        <dbReference type="Proteomes" id="UP001241472"/>
    </source>
</evidence>
<dbReference type="PROSITE" id="PS50887">
    <property type="entry name" value="GGDEF"/>
    <property type="match status" value="1"/>
</dbReference>
<evidence type="ECO:0000256" key="1">
    <source>
        <dbReference type="ARBA" id="ARBA00012528"/>
    </source>
</evidence>
<feature type="transmembrane region" description="Helical" evidence="3">
    <location>
        <begin position="64"/>
        <end position="87"/>
    </location>
</feature>
<dbReference type="SUPFAM" id="SSF55073">
    <property type="entry name" value="Nucleotide cyclase"/>
    <property type="match status" value="1"/>
</dbReference>
<dbReference type="RefSeq" id="WP_306832626.1">
    <property type="nucleotide sequence ID" value="NZ_JAUSRF010000004.1"/>
</dbReference>
<keyword evidence="3" id="KW-0812">Transmembrane</keyword>
<comment type="catalytic activity">
    <reaction evidence="2">
        <text>2 GTP = 3',3'-c-di-GMP + 2 diphosphate</text>
        <dbReference type="Rhea" id="RHEA:24898"/>
        <dbReference type="ChEBI" id="CHEBI:33019"/>
        <dbReference type="ChEBI" id="CHEBI:37565"/>
        <dbReference type="ChEBI" id="CHEBI:58805"/>
        <dbReference type="EC" id="2.7.7.65"/>
    </reaction>
</comment>
<dbReference type="InterPro" id="IPR043128">
    <property type="entry name" value="Rev_trsase/Diguanyl_cyclase"/>
</dbReference>
<dbReference type="PANTHER" id="PTHR45138">
    <property type="entry name" value="REGULATORY COMPONENTS OF SENSORY TRANSDUCTION SYSTEM"/>
    <property type="match status" value="1"/>
</dbReference>
<dbReference type="NCBIfam" id="TIGR00254">
    <property type="entry name" value="GGDEF"/>
    <property type="match status" value="1"/>
</dbReference>
<feature type="transmembrane region" description="Helical" evidence="3">
    <location>
        <begin position="35"/>
        <end position="58"/>
    </location>
</feature>
<dbReference type="Gene3D" id="3.30.70.270">
    <property type="match status" value="1"/>
</dbReference>
<protein>
    <recommendedName>
        <fullName evidence="1">diguanylate cyclase</fullName>
        <ecNumber evidence="1">2.7.7.65</ecNumber>
    </recommendedName>
</protein>
<evidence type="ECO:0000259" key="4">
    <source>
        <dbReference type="PROSITE" id="PS50887"/>
    </source>
</evidence>
<feature type="transmembrane region" description="Helical" evidence="3">
    <location>
        <begin position="94"/>
        <end position="111"/>
    </location>
</feature>
<feature type="domain" description="GGDEF" evidence="4">
    <location>
        <begin position="250"/>
        <end position="382"/>
    </location>
</feature>
<organism evidence="5 6">
    <name type="scientific">Neorhizobium huautlense</name>
    <dbReference type="NCBI Taxonomy" id="67774"/>
    <lineage>
        <taxon>Bacteria</taxon>
        <taxon>Pseudomonadati</taxon>
        <taxon>Pseudomonadota</taxon>
        <taxon>Alphaproteobacteria</taxon>
        <taxon>Hyphomicrobiales</taxon>
        <taxon>Rhizobiaceae</taxon>
        <taxon>Rhizobium/Agrobacterium group</taxon>
        <taxon>Neorhizobium</taxon>
    </lineage>
</organism>
<keyword evidence="3" id="KW-0472">Membrane</keyword>
<comment type="caution">
    <text evidence="5">The sequence shown here is derived from an EMBL/GenBank/DDBJ whole genome shotgun (WGS) entry which is preliminary data.</text>
</comment>
<proteinExistence type="predicted"/>
<accession>A0ABT9PQC2</accession>
<feature type="transmembrane region" description="Helical" evidence="3">
    <location>
        <begin position="117"/>
        <end position="140"/>
    </location>
</feature>